<keyword evidence="2" id="KW-1185">Reference proteome</keyword>
<protein>
    <recommendedName>
        <fullName evidence="3">S9 family peptidase</fullName>
    </recommendedName>
</protein>
<sequence>MLSADAGLRELVRLDQNVAWNHYAYLSGDTLLFESGQWIVALDTDSREATVVREDASWMVSAFDDVVLWADGENIYFLRLEPRDGVAAPALTRLGPEPDDDGTAWLDVAGAVNRVVWTEHDGAELERLQNRDSWSYGDLQQTVVYARTSW</sequence>
<organism evidence="1 2">
    <name type="scientific">Promicromonospora umidemergens</name>
    <dbReference type="NCBI Taxonomy" id="629679"/>
    <lineage>
        <taxon>Bacteria</taxon>
        <taxon>Bacillati</taxon>
        <taxon>Actinomycetota</taxon>
        <taxon>Actinomycetes</taxon>
        <taxon>Micrococcales</taxon>
        <taxon>Promicromonosporaceae</taxon>
        <taxon>Promicromonospora</taxon>
    </lineage>
</organism>
<reference evidence="2" key="1">
    <citation type="journal article" date="2019" name="Int. J. Syst. Evol. Microbiol.">
        <title>The Global Catalogue of Microorganisms (GCM) 10K type strain sequencing project: providing services to taxonomists for standard genome sequencing and annotation.</title>
        <authorList>
            <consortium name="The Broad Institute Genomics Platform"/>
            <consortium name="The Broad Institute Genome Sequencing Center for Infectious Disease"/>
            <person name="Wu L."/>
            <person name="Ma J."/>
        </authorList>
    </citation>
    <scope>NUCLEOTIDE SEQUENCE [LARGE SCALE GENOMIC DNA]</scope>
    <source>
        <strain evidence="2">JCM 17975</strain>
    </source>
</reference>
<proteinExistence type="predicted"/>
<accession>A0ABP8WSN2</accession>
<evidence type="ECO:0008006" key="3">
    <source>
        <dbReference type="Google" id="ProtNLM"/>
    </source>
</evidence>
<name>A0ABP8WSN2_9MICO</name>
<dbReference type="Proteomes" id="UP001500843">
    <property type="component" value="Unassembled WGS sequence"/>
</dbReference>
<evidence type="ECO:0000313" key="1">
    <source>
        <dbReference type="EMBL" id="GAA4694000.1"/>
    </source>
</evidence>
<dbReference type="RefSeq" id="WP_253870434.1">
    <property type="nucleotide sequence ID" value="NZ_BAABHM010000006.1"/>
</dbReference>
<evidence type="ECO:0000313" key="2">
    <source>
        <dbReference type="Proteomes" id="UP001500843"/>
    </source>
</evidence>
<comment type="caution">
    <text evidence="1">The sequence shown here is derived from an EMBL/GenBank/DDBJ whole genome shotgun (WGS) entry which is preliminary data.</text>
</comment>
<gene>
    <name evidence="1" type="ORF">GCM10023198_12020</name>
</gene>
<dbReference type="EMBL" id="BAABHM010000006">
    <property type="protein sequence ID" value="GAA4694000.1"/>
    <property type="molecule type" value="Genomic_DNA"/>
</dbReference>